<evidence type="ECO:0000313" key="3">
    <source>
        <dbReference type="EMBL" id="SEH01764.1"/>
    </source>
</evidence>
<evidence type="ECO:0000256" key="1">
    <source>
        <dbReference type="ARBA" id="ARBA00038240"/>
    </source>
</evidence>
<dbReference type="Gene3D" id="3.90.1200.10">
    <property type="match status" value="1"/>
</dbReference>
<dbReference type="OrthoDB" id="3837852at2"/>
<evidence type="ECO:0000313" key="4">
    <source>
        <dbReference type="Proteomes" id="UP000236732"/>
    </source>
</evidence>
<dbReference type="AlphaFoldDB" id="A0A1H6EYM2"/>
<name>A0A1H6EYM2_9ACTN</name>
<keyword evidence="3" id="KW-0808">Transferase</keyword>
<protein>
    <submittedName>
        <fullName evidence="3">Homoserine kinase type II</fullName>
    </submittedName>
</protein>
<evidence type="ECO:0000259" key="2">
    <source>
        <dbReference type="Pfam" id="PF01636"/>
    </source>
</evidence>
<dbReference type="Gene3D" id="3.30.200.20">
    <property type="entry name" value="Phosphorylase Kinase, domain 1"/>
    <property type="match status" value="1"/>
</dbReference>
<keyword evidence="3" id="KW-0418">Kinase</keyword>
<dbReference type="PANTHER" id="PTHR21064:SF6">
    <property type="entry name" value="AMINOGLYCOSIDE PHOSPHOTRANSFERASE DOMAIN-CONTAINING PROTEIN"/>
    <property type="match status" value="1"/>
</dbReference>
<dbReference type="PANTHER" id="PTHR21064">
    <property type="entry name" value="AMINOGLYCOSIDE PHOSPHOTRANSFERASE DOMAIN-CONTAINING PROTEIN-RELATED"/>
    <property type="match status" value="1"/>
</dbReference>
<dbReference type="InterPro" id="IPR050249">
    <property type="entry name" value="Pseudomonas-type_ThrB"/>
</dbReference>
<reference evidence="3 4" key="1">
    <citation type="submission" date="2016-10" db="EMBL/GenBank/DDBJ databases">
        <authorList>
            <person name="de Groot N.N."/>
        </authorList>
    </citation>
    <scope>NUCLEOTIDE SEQUENCE [LARGE SCALE GENOMIC DNA]</scope>
    <source>
        <strain evidence="3 4">CGMCC 4.7037</strain>
    </source>
</reference>
<feature type="domain" description="Aminoglycoside phosphotransferase" evidence="2">
    <location>
        <begin position="15"/>
        <end position="264"/>
    </location>
</feature>
<dbReference type="GO" id="GO:0019202">
    <property type="term" value="F:amino acid kinase activity"/>
    <property type="evidence" value="ECO:0007669"/>
    <property type="project" value="TreeGrafter"/>
</dbReference>
<dbReference type="EMBL" id="FNVT01000022">
    <property type="protein sequence ID" value="SEH01764.1"/>
    <property type="molecule type" value="Genomic_DNA"/>
</dbReference>
<keyword evidence="4" id="KW-1185">Reference proteome</keyword>
<dbReference type="SUPFAM" id="SSF56112">
    <property type="entry name" value="Protein kinase-like (PK-like)"/>
    <property type="match status" value="1"/>
</dbReference>
<sequence length="331" mass="36469">MTVRQEFGLGAIQDATFLAEGLMNRNWRLDTVTGAYALKLLRDVPAETARRNALVLGALASAGLPVCAPVKTRDGAAVLEIDSRHYLLSPWAHGTHIEGVDLPLAEVADFGALVASLHQALSDQAPVLLPTADVRPRAKVTSPDVALAKADRLLTAISAIDEPNTFDEQARQLLEERKVLLDKHGASPPAEGEAPGPFGWTHGDLQYRNVLRRKGKVTAVLDWDRVAVKPLAEEVARTAQVQFGGELGRLDLDRVAAFVGGYRTVMPVSRADLADAVHRLWWKRMSDYWIFEFHYDRDDHGPDSLMAPSERLLAWWTDHRQEVEHAFAAGT</sequence>
<organism evidence="3 4">
    <name type="scientific">Nonomuraea solani</name>
    <dbReference type="NCBI Taxonomy" id="1144553"/>
    <lineage>
        <taxon>Bacteria</taxon>
        <taxon>Bacillati</taxon>
        <taxon>Actinomycetota</taxon>
        <taxon>Actinomycetes</taxon>
        <taxon>Streptosporangiales</taxon>
        <taxon>Streptosporangiaceae</taxon>
        <taxon>Nonomuraea</taxon>
    </lineage>
</organism>
<dbReference type="InterPro" id="IPR002575">
    <property type="entry name" value="Aminoglycoside_PTrfase"/>
</dbReference>
<dbReference type="Proteomes" id="UP000236732">
    <property type="component" value="Unassembled WGS sequence"/>
</dbReference>
<accession>A0A1H6EYM2</accession>
<gene>
    <name evidence="3" type="ORF">SAMN05444920_12213</name>
</gene>
<proteinExistence type="inferred from homology"/>
<dbReference type="Pfam" id="PF01636">
    <property type="entry name" value="APH"/>
    <property type="match status" value="1"/>
</dbReference>
<comment type="similarity">
    <text evidence="1">Belongs to the pseudomonas-type ThrB family.</text>
</comment>
<dbReference type="InterPro" id="IPR011009">
    <property type="entry name" value="Kinase-like_dom_sf"/>
</dbReference>